<organism evidence="3 4">
    <name type="scientific">Canna indica</name>
    <name type="common">Indian-shot</name>
    <dbReference type="NCBI Taxonomy" id="4628"/>
    <lineage>
        <taxon>Eukaryota</taxon>
        <taxon>Viridiplantae</taxon>
        <taxon>Streptophyta</taxon>
        <taxon>Embryophyta</taxon>
        <taxon>Tracheophyta</taxon>
        <taxon>Spermatophyta</taxon>
        <taxon>Magnoliopsida</taxon>
        <taxon>Liliopsida</taxon>
        <taxon>Zingiberales</taxon>
        <taxon>Cannaceae</taxon>
        <taxon>Canna</taxon>
    </lineage>
</organism>
<feature type="region of interest" description="Disordered" evidence="2">
    <location>
        <begin position="89"/>
        <end position="130"/>
    </location>
</feature>
<reference evidence="3 4" key="1">
    <citation type="submission" date="2023-10" db="EMBL/GenBank/DDBJ databases">
        <title>Chromosome-scale genome assembly provides insights into flower coloration mechanisms of Canna indica.</title>
        <authorList>
            <person name="Li C."/>
        </authorList>
    </citation>
    <scope>NUCLEOTIDE SEQUENCE [LARGE SCALE GENOMIC DNA]</scope>
    <source>
        <tissue evidence="3">Flower</tissue>
    </source>
</reference>
<evidence type="ECO:0000313" key="4">
    <source>
        <dbReference type="Proteomes" id="UP001327560"/>
    </source>
</evidence>
<proteinExistence type="predicted"/>
<evidence type="ECO:0000256" key="2">
    <source>
        <dbReference type="SAM" id="MobiDB-lite"/>
    </source>
</evidence>
<dbReference type="PANTHER" id="PTHR36790">
    <property type="entry name" value="MYELIN TRANSCRIPTION FACTOR"/>
    <property type="match status" value="1"/>
</dbReference>
<sequence>MSPRVESGLREASLAEELAVIKRRRERLRAERERTEKSLRERDAVMRRWAVELEKWADEQRNLELEFTLWIKLQDLKCSSSMMWSPVQSLREKEQQRRSMEVHLQGPKSCVEEDSDDDNPSSSAQENETE</sequence>
<dbReference type="Proteomes" id="UP001327560">
    <property type="component" value="Chromosome 3"/>
</dbReference>
<evidence type="ECO:0000256" key="1">
    <source>
        <dbReference type="SAM" id="Coils"/>
    </source>
</evidence>
<name>A0AAQ3QA17_9LILI</name>
<dbReference type="AlphaFoldDB" id="A0AAQ3QA17"/>
<keyword evidence="4" id="KW-1185">Reference proteome</keyword>
<dbReference type="EMBL" id="CP136892">
    <property type="protein sequence ID" value="WOL01876.1"/>
    <property type="molecule type" value="Genomic_DNA"/>
</dbReference>
<feature type="compositionally biased region" description="Basic and acidic residues" evidence="2">
    <location>
        <begin position="90"/>
        <end position="101"/>
    </location>
</feature>
<protein>
    <submittedName>
        <fullName evidence="3">High mobility group B protein 6</fullName>
    </submittedName>
</protein>
<dbReference type="PANTHER" id="PTHR36790:SF1">
    <property type="entry name" value="MYELIN TRANSCRIPTION FACTOR"/>
    <property type="match status" value="1"/>
</dbReference>
<keyword evidence="1" id="KW-0175">Coiled coil</keyword>
<gene>
    <name evidence="3" type="ORF">Cni_G10595</name>
</gene>
<evidence type="ECO:0000313" key="3">
    <source>
        <dbReference type="EMBL" id="WOL01876.1"/>
    </source>
</evidence>
<accession>A0AAQ3QA17</accession>
<feature type="coiled-coil region" evidence="1">
    <location>
        <begin position="11"/>
        <end position="66"/>
    </location>
</feature>